<evidence type="ECO:0000256" key="5">
    <source>
        <dbReference type="ARBA" id="ARBA00022989"/>
    </source>
</evidence>
<dbReference type="InterPro" id="IPR019153">
    <property type="entry name" value="DDRGK_dom-contain"/>
</dbReference>
<feature type="compositionally biased region" description="Acidic residues" evidence="7">
    <location>
        <begin position="53"/>
        <end position="67"/>
    </location>
</feature>
<proteinExistence type="inferred from homology"/>
<dbReference type="Proteomes" id="UP000887572">
    <property type="component" value="Unplaced"/>
</dbReference>
<feature type="compositionally biased region" description="Polar residues" evidence="7">
    <location>
        <begin position="39"/>
        <end position="51"/>
    </location>
</feature>
<feature type="compositionally biased region" description="Basic residues" evidence="7">
    <location>
        <begin position="78"/>
        <end position="91"/>
    </location>
</feature>
<dbReference type="PANTHER" id="PTHR48176:SF1">
    <property type="entry name" value="DDRGK DOMAIN-CONTAINING PROTEIN 1"/>
    <property type="match status" value="1"/>
</dbReference>
<dbReference type="Gene3D" id="1.10.10.10">
    <property type="entry name" value="Winged helix-like DNA-binding domain superfamily/Winged helix DNA-binding domain"/>
    <property type="match status" value="1"/>
</dbReference>
<accession>A0A914HSG4</accession>
<dbReference type="SUPFAM" id="SSF46785">
    <property type="entry name" value="Winged helix' DNA-binding domain"/>
    <property type="match status" value="1"/>
</dbReference>
<evidence type="ECO:0000256" key="1">
    <source>
        <dbReference type="ARBA" id="ARBA00004389"/>
    </source>
</evidence>
<dbReference type="SMART" id="SM01128">
    <property type="entry name" value="DDRGK"/>
    <property type="match status" value="1"/>
</dbReference>
<dbReference type="InterPro" id="IPR036388">
    <property type="entry name" value="WH-like_DNA-bd_sf"/>
</dbReference>
<reference evidence="9" key="1">
    <citation type="submission" date="2022-11" db="UniProtKB">
        <authorList>
            <consortium name="WormBaseParasite"/>
        </authorList>
    </citation>
    <scope>IDENTIFICATION</scope>
</reference>
<keyword evidence="8" id="KW-1185">Reference proteome</keyword>
<keyword evidence="5" id="KW-1133">Transmembrane helix</keyword>
<sequence length="274" mass="32105">MIFSVIGVAIIKLWFDERNSRKNREALMAMGLTDDTGTDLASSSRRQNAAIDNSDDDEEERENEDHDELLLGQETHSSGKKIGKKKLAKLHAKAEAKALREQDQAEREERKQRAEESRKQEEEKRELEEEEQRKTTEKIKLEKEERERRELEEYMKIKDSFEVQEQGFDYDVNQEDIENLLESFVNFVRKRKVVHVDELASNFKSKPTDIVDRLKTLLLEKRLTGLFDDRGLFVYITDQELHAVAKFINQRGRVNLAEIVEHSKKLISLMPTEV</sequence>
<dbReference type="InterPro" id="IPR050899">
    <property type="entry name" value="DDRGK_domain-containing"/>
</dbReference>
<dbReference type="WBParaSite" id="Gr19_v10_g4053.t1">
    <property type="protein sequence ID" value="Gr19_v10_g4053.t1"/>
    <property type="gene ID" value="Gr19_v10_g4053"/>
</dbReference>
<feature type="region of interest" description="Disordered" evidence="7">
    <location>
        <begin position="33"/>
        <end position="136"/>
    </location>
</feature>
<comment type="subcellular location">
    <subcellularLocation>
        <location evidence="1">Endoplasmic reticulum membrane</location>
        <topology evidence="1">Single-pass membrane protein</topology>
    </subcellularLocation>
</comment>
<dbReference type="PANTHER" id="PTHR48176">
    <property type="entry name" value="DDRGK DOMAIN-CONTAINING PROTEIN 1"/>
    <property type="match status" value="1"/>
</dbReference>
<keyword evidence="4" id="KW-0812">Transmembrane</keyword>
<evidence type="ECO:0000256" key="2">
    <source>
        <dbReference type="ARBA" id="ARBA00009829"/>
    </source>
</evidence>
<name>A0A914HSG4_GLORO</name>
<dbReference type="InterPro" id="IPR036390">
    <property type="entry name" value="WH_DNA-bd_sf"/>
</dbReference>
<keyword evidence="6" id="KW-0472">Membrane</keyword>
<dbReference type="Pfam" id="PF09756">
    <property type="entry name" value="DDRGK"/>
    <property type="match status" value="1"/>
</dbReference>
<evidence type="ECO:0000256" key="6">
    <source>
        <dbReference type="ARBA" id="ARBA00023136"/>
    </source>
</evidence>
<feature type="compositionally biased region" description="Basic and acidic residues" evidence="7">
    <location>
        <begin position="92"/>
        <end position="136"/>
    </location>
</feature>
<organism evidence="8 9">
    <name type="scientific">Globodera rostochiensis</name>
    <name type="common">Golden nematode worm</name>
    <name type="synonym">Heterodera rostochiensis</name>
    <dbReference type="NCBI Taxonomy" id="31243"/>
    <lineage>
        <taxon>Eukaryota</taxon>
        <taxon>Metazoa</taxon>
        <taxon>Ecdysozoa</taxon>
        <taxon>Nematoda</taxon>
        <taxon>Chromadorea</taxon>
        <taxon>Rhabditida</taxon>
        <taxon>Tylenchina</taxon>
        <taxon>Tylenchomorpha</taxon>
        <taxon>Tylenchoidea</taxon>
        <taxon>Heteroderidae</taxon>
        <taxon>Heteroderinae</taxon>
        <taxon>Globodera</taxon>
    </lineage>
</organism>
<dbReference type="GO" id="GO:0005789">
    <property type="term" value="C:endoplasmic reticulum membrane"/>
    <property type="evidence" value="ECO:0007669"/>
    <property type="project" value="UniProtKB-SubCell"/>
</dbReference>
<comment type="similarity">
    <text evidence="2">Belongs to the DDRGK1 family.</text>
</comment>
<evidence type="ECO:0000256" key="3">
    <source>
        <dbReference type="ARBA" id="ARBA00018218"/>
    </source>
</evidence>
<dbReference type="AlphaFoldDB" id="A0A914HSG4"/>
<evidence type="ECO:0000256" key="7">
    <source>
        <dbReference type="SAM" id="MobiDB-lite"/>
    </source>
</evidence>
<protein>
    <recommendedName>
        <fullName evidence="3">DDRGK domain-containing protein 1</fullName>
    </recommendedName>
</protein>
<dbReference type="GO" id="GO:0044389">
    <property type="term" value="F:ubiquitin-like protein ligase binding"/>
    <property type="evidence" value="ECO:0007669"/>
    <property type="project" value="TreeGrafter"/>
</dbReference>
<evidence type="ECO:0000313" key="9">
    <source>
        <dbReference type="WBParaSite" id="Gr19_v10_g4053.t1"/>
    </source>
</evidence>
<evidence type="ECO:0000256" key="4">
    <source>
        <dbReference type="ARBA" id="ARBA00022692"/>
    </source>
</evidence>
<evidence type="ECO:0000313" key="8">
    <source>
        <dbReference type="Proteomes" id="UP000887572"/>
    </source>
</evidence>